<evidence type="ECO:0000256" key="7">
    <source>
        <dbReference type="ARBA" id="ARBA00023047"/>
    </source>
</evidence>
<comment type="subcellular location">
    <subcellularLocation>
        <location evidence="9">Cell inner membrane</location>
        <topology evidence="9">Multi-pass membrane protein</topology>
    </subcellularLocation>
    <subcellularLocation>
        <location evidence="1">Cell membrane</location>
        <topology evidence="1">Multi-pass membrane protein</topology>
    </subcellularLocation>
</comment>
<evidence type="ECO:0000256" key="5">
    <source>
        <dbReference type="ARBA" id="ARBA00022692"/>
    </source>
</evidence>
<comment type="caution">
    <text evidence="11">The sequence shown here is derived from an EMBL/GenBank/DDBJ whole genome shotgun (WGS) entry which is preliminary data.</text>
</comment>
<dbReference type="PROSITE" id="PS51012">
    <property type="entry name" value="ABC_TM2"/>
    <property type="match status" value="1"/>
</dbReference>
<dbReference type="AlphaFoldDB" id="A0AAE3HLY7"/>
<keyword evidence="8 9" id="KW-0472">Membrane</keyword>
<evidence type="ECO:0000256" key="9">
    <source>
        <dbReference type="RuleBase" id="RU361157"/>
    </source>
</evidence>
<evidence type="ECO:0000256" key="1">
    <source>
        <dbReference type="ARBA" id="ARBA00004651"/>
    </source>
</evidence>
<keyword evidence="4 9" id="KW-1003">Cell membrane</keyword>
<evidence type="ECO:0000259" key="10">
    <source>
        <dbReference type="PROSITE" id="PS51012"/>
    </source>
</evidence>
<proteinExistence type="inferred from homology"/>
<keyword evidence="3 9" id="KW-0813">Transport</keyword>
<evidence type="ECO:0000256" key="6">
    <source>
        <dbReference type="ARBA" id="ARBA00022989"/>
    </source>
</evidence>
<dbReference type="GO" id="GO:0015920">
    <property type="term" value="P:lipopolysaccharide transport"/>
    <property type="evidence" value="ECO:0007669"/>
    <property type="project" value="TreeGrafter"/>
</dbReference>
<keyword evidence="7" id="KW-0625">Polysaccharide transport</keyword>
<protein>
    <recommendedName>
        <fullName evidence="9">Transport permease protein</fullName>
    </recommendedName>
</protein>
<gene>
    <name evidence="11" type="ORF">J2T55_001597</name>
</gene>
<dbReference type="InterPro" id="IPR047817">
    <property type="entry name" value="ABC2_TM_bact-type"/>
</dbReference>
<feature type="transmembrane region" description="Helical" evidence="9">
    <location>
        <begin position="35"/>
        <end position="55"/>
    </location>
</feature>
<evidence type="ECO:0000256" key="2">
    <source>
        <dbReference type="ARBA" id="ARBA00007783"/>
    </source>
</evidence>
<keyword evidence="7" id="KW-0762">Sugar transport</keyword>
<dbReference type="Pfam" id="PF01061">
    <property type="entry name" value="ABC2_membrane"/>
    <property type="match status" value="1"/>
</dbReference>
<name>A0AAE3HLY7_9GAMM</name>
<evidence type="ECO:0000313" key="11">
    <source>
        <dbReference type="EMBL" id="MCS3903571.1"/>
    </source>
</evidence>
<evidence type="ECO:0000256" key="8">
    <source>
        <dbReference type="ARBA" id="ARBA00023136"/>
    </source>
</evidence>
<keyword evidence="6 9" id="KW-1133">Transmembrane helix</keyword>
<keyword evidence="12" id="KW-1185">Reference proteome</keyword>
<feature type="domain" description="ABC transmembrane type-2" evidence="10">
    <location>
        <begin position="32"/>
        <end position="256"/>
    </location>
</feature>
<sequence length="264" mass="29112">MLGLLCGAWAYRYFILSSIRNDLTLRFARSKLGGVWMIIHPLVMVAIYAFILSAVLQAKLPGIDNRYAYAIYLTAGIMAWTLFTDIVTRCLTLFIEHGNLMKKMVFPKVTLPLIVLGSCLVNNFFLFLAVLGIFATLGHYPGWEILWLPLLMGVTALFGLGIGLLMGAMNVFMRDIGQVVPVVLQVGFWLTPIVYPLNIVPEQFTEWLSLNPMFPVVSAYQAVFAYQTSPELGGLVTIGGVGALLLLAGLFVVRRASAEMADVL</sequence>
<dbReference type="PANTHER" id="PTHR30413">
    <property type="entry name" value="INNER MEMBRANE TRANSPORT PERMEASE"/>
    <property type="match status" value="1"/>
</dbReference>
<evidence type="ECO:0000256" key="3">
    <source>
        <dbReference type="ARBA" id="ARBA00022448"/>
    </source>
</evidence>
<dbReference type="Proteomes" id="UP001204445">
    <property type="component" value="Unassembled WGS sequence"/>
</dbReference>
<dbReference type="EMBL" id="JANUCT010000009">
    <property type="protein sequence ID" value="MCS3903571.1"/>
    <property type="molecule type" value="Genomic_DNA"/>
</dbReference>
<dbReference type="GO" id="GO:0140359">
    <property type="term" value="F:ABC-type transporter activity"/>
    <property type="evidence" value="ECO:0007669"/>
    <property type="project" value="InterPro"/>
</dbReference>
<accession>A0AAE3HLY7</accession>
<keyword evidence="5 9" id="KW-0812">Transmembrane</keyword>
<feature type="transmembrane region" description="Helical" evidence="9">
    <location>
        <begin position="146"/>
        <end position="167"/>
    </location>
</feature>
<evidence type="ECO:0000313" key="12">
    <source>
        <dbReference type="Proteomes" id="UP001204445"/>
    </source>
</evidence>
<reference evidence="11" key="1">
    <citation type="submission" date="2022-08" db="EMBL/GenBank/DDBJ databases">
        <title>Genomic Encyclopedia of Type Strains, Phase III (KMG-III): the genomes of soil and plant-associated and newly described type strains.</title>
        <authorList>
            <person name="Whitman W."/>
        </authorList>
    </citation>
    <scope>NUCLEOTIDE SEQUENCE</scope>
    <source>
        <strain evidence="11">HMT 1</strain>
    </source>
</reference>
<dbReference type="GO" id="GO:0005886">
    <property type="term" value="C:plasma membrane"/>
    <property type="evidence" value="ECO:0007669"/>
    <property type="project" value="UniProtKB-SubCell"/>
</dbReference>
<dbReference type="PANTHER" id="PTHR30413:SF10">
    <property type="entry name" value="CAPSULE POLYSACCHARIDE EXPORT INNER-MEMBRANE PROTEIN CTRC"/>
    <property type="match status" value="1"/>
</dbReference>
<dbReference type="GO" id="GO:0015774">
    <property type="term" value="P:polysaccharide transport"/>
    <property type="evidence" value="ECO:0007669"/>
    <property type="project" value="UniProtKB-KW"/>
</dbReference>
<comment type="similarity">
    <text evidence="2 9">Belongs to the ABC-2 integral membrane protein family.</text>
</comment>
<evidence type="ECO:0000256" key="4">
    <source>
        <dbReference type="ARBA" id="ARBA00022475"/>
    </source>
</evidence>
<feature type="transmembrane region" description="Helical" evidence="9">
    <location>
        <begin position="109"/>
        <end position="134"/>
    </location>
</feature>
<feature type="transmembrane region" description="Helical" evidence="9">
    <location>
        <begin position="232"/>
        <end position="253"/>
    </location>
</feature>
<dbReference type="InterPro" id="IPR013525">
    <property type="entry name" value="ABC2_TM"/>
</dbReference>
<feature type="transmembrane region" description="Helical" evidence="9">
    <location>
        <begin position="67"/>
        <end position="88"/>
    </location>
</feature>
<organism evidence="11 12">
    <name type="scientific">Methylohalomonas lacus</name>
    <dbReference type="NCBI Taxonomy" id="398773"/>
    <lineage>
        <taxon>Bacteria</taxon>
        <taxon>Pseudomonadati</taxon>
        <taxon>Pseudomonadota</taxon>
        <taxon>Gammaproteobacteria</taxon>
        <taxon>Methylohalomonadales</taxon>
        <taxon>Methylohalomonadaceae</taxon>
        <taxon>Methylohalomonas</taxon>
    </lineage>
</organism>
<dbReference type="RefSeq" id="WP_259055408.1">
    <property type="nucleotide sequence ID" value="NZ_JANUCT010000009.1"/>
</dbReference>
<feature type="transmembrane region" description="Helical" evidence="9">
    <location>
        <begin position="179"/>
        <end position="197"/>
    </location>
</feature>